<evidence type="ECO:0000313" key="1">
    <source>
        <dbReference type="EMBL" id="KAF2846310.1"/>
    </source>
</evidence>
<gene>
    <name evidence="1" type="ORF">T440DRAFT_541602</name>
</gene>
<dbReference type="OrthoDB" id="5428863at2759"/>
<proteinExistence type="predicted"/>
<dbReference type="EMBL" id="MU006336">
    <property type="protein sequence ID" value="KAF2846310.1"/>
    <property type="molecule type" value="Genomic_DNA"/>
</dbReference>
<evidence type="ECO:0000313" key="2">
    <source>
        <dbReference type="Proteomes" id="UP000799423"/>
    </source>
</evidence>
<name>A0A6A7ASL8_9PLEO</name>
<keyword evidence="2" id="KW-1185">Reference proteome</keyword>
<organism evidence="1 2">
    <name type="scientific">Plenodomus tracheiphilus IPT5</name>
    <dbReference type="NCBI Taxonomy" id="1408161"/>
    <lineage>
        <taxon>Eukaryota</taxon>
        <taxon>Fungi</taxon>
        <taxon>Dikarya</taxon>
        <taxon>Ascomycota</taxon>
        <taxon>Pezizomycotina</taxon>
        <taxon>Dothideomycetes</taxon>
        <taxon>Pleosporomycetidae</taxon>
        <taxon>Pleosporales</taxon>
        <taxon>Pleosporineae</taxon>
        <taxon>Leptosphaeriaceae</taxon>
        <taxon>Plenodomus</taxon>
    </lineage>
</organism>
<feature type="non-terminal residue" evidence="1">
    <location>
        <position position="1"/>
    </location>
</feature>
<reference evidence="1" key="1">
    <citation type="submission" date="2020-01" db="EMBL/GenBank/DDBJ databases">
        <authorList>
            <consortium name="DOE Joint Genome Institute"/>
            <person name="Haridas S."/>
            <person name="Albert R."/>
            <person name="Binder M."/>
            <person name="Bloem J."/>
            <person name="Labutti K."/>
            <person name="Salamov A."/>
            <person name="Andreopoulos B."/>
            <person name="Baker S.E."/>
            <person name="Barry K."/>
            <person name="Bills G."/>
            <person name="Bluhm B.H."/>
            <person name="Cannon C."/>
            <person name="Castanera R."/>
            <person name="Culley D.E."/>
            <person name="Daum C."/>
            <person name="Ezra D."/>
            <person name="Gonzalez J.B."/>
            <person name="Henrissat B."/>
            <person name="Kuo A."/>
            <person name="Liang C."/>
            <person name="Lipzen A."/>
            <person name="Lutzoni F."/>
            <person name="Magnuson J."/>
            <person name="Mondo S."/>
            <person name="Nolan M."/>
            <person name="Ohm R."/>
            <person name="Pangilinan J."/>
            <person name="Park H.-J."/>
            <person name="Ramirez L."/>
            <person name="Alfaro M."/>
            <person name="Sun H."/>
            <person name="Tritt A."/>
            <person name="Yoshinaga Y."/>
            <person name="Zwiers L.-H."/>
            <person name="Turgeon B.G."/>
            <person name="Goodwin S.B."/>
            <person name="Spatafora J.W."/>
            <person name="Crous P.W."/>
            <person name="Grigoriev I.V."/>
        </authorList>
    </citation>
    <scope>NUCLEOTIDE SEQUENCE</scope>
    <source>
        <strain evidence="1">IPT5</strain>
    </source>
</reference>
<dbReference type="Proteomes" id="UP000799423">
    <property type="component" value="Unassembled WGS sequence"/>
</dbReference>
<protein>
    <submittedName>
        <fullName evidence="1">Uncharacterized protein</fullName>
    </submittedName>
</protein>
<dbReference type="AlphaFoldDB" id="A0A6A7ASL8"/>
<sequence>DGEGTNIWLYSYVFLRVGDNGESILRLAISTQPPNKRQEDNTFHRRTHAGDLQLMRTSSERLHISTQGGGRVISSTANIQLARTWVDECLQHHGSLCSLPSSDASESKSEGPIRLRVIDVHERWVIDLPNEAQYVALSYCWPRHPGLTNLKSIDLGVPGTVRIFMVYPKQSIMLVMSSRS</sequence>
<accession>A0A6A7ASL8</accession>